<evidence type="ECO:0000313" key="2">
    <source>
        <dbReference type="EMBL" id="CAE8634840.1"/>
    </source>
</evidence>
<proteinExistence type="predicted"/>
<feature type="region of interest" description="Disordered" evidence="1">
    <location>
        <begin position="68"/>
        <end position="100"/>
    </location>
</feature>
<reference evidence="2" key="1">
    <citation type="submission" date="2021-02" db="EMBL/GenBank/DDBJ databases">
        <authorList>
            <person name="Dougan E. K."/>
            <person name="Rhodes N."/>
            <person name="Thang M."/>
            <person name="Chan C."/>
        </authorList>
    </citation>
    <scope>NUCLEOTIDE SEQUENCE</scope>
</reference>
<feature type="compositionally biased region" description="Polar residues" evidence="1">
    <location>
        <begin position="70"/>
        <end position="92"/>
    </location>
</feature>
<evidence type="ECO:0000313" key="3">
    <source>
        <dbReference type="Proteomes" id="UP000654075"/>
    </source>
</evidence>
<dbReference type="EMBL" id="CAJNNV010031154">
    <property type="protein sequence ID" value="CAE8634840.1"/>
    <property type="molecule type" value="Genomic_DNA"/>
</dbReference>
<dbReference type="AlphaFoldDB" id="A0A813HB12"/>
<organism evidence="2 3">
    <name type="scientific">Polarella glacialis</name>
    <name type="common">Dinoflagellate</name>
    <dbReference type="NCBI Taxonomy" id="89957"/>
    <lineage>
        <taxon>Eukaryota</taxon>
        <taxon>Sar</taxon>
        <taxon>Alveolata</taxon>
        <taxon>Dinophyceae</taxon>
        <taxon>Suessiales</taxon>
        <taxon>Suessiaceae</taxon>
        <taxon>Polarella</taxon>
    </lineage>
</organism>
<accession>A0A813HB12</accession>
<gene>
    <name evidence="2" type="ORF">PGLA1383_LOCUS50457</name>
</gene>
<evidence type="ECO:0000256" key="1">
    <source>
        <dbReference type="SAM" id="MobiDB-lite"/>
    </source>
</evidence>
<comment type="caution">
    <text evidence="2">The sequence shown here is derived from an EMBL/GenBank/DDBJ whole genome shotgun (WGS) entry which is preliminary data.</text>
</comment>
<protein>
    <submittedName>
        <fullName evidence="2">Uncharacterized protein</fullName>
    </submittedName>
</protein>
<keyword evidence="3" id="KW-1185">Reference proteome</keyword>
<sequence>MVALVSPTPNTNGIRSKWVGLKMASPINKISLTCCANIFVAECDSKRQSKITLGLCEEQCKLARRKHSHIQANNQGTQKARARQYNNMNKGVSSRPGLVT</sequence>
<name>A0A813HB12_POLGL</name>
<dbReference type="Proteomes" id="UP000654075">
    <property type="component" value="Unassembled WGS sequence"/>
</dbReference>